<comment type="caution">
    <text evidence="2">The sequence shown here is derived from an EMBL/GenBank/DDBJ whole genome shotgun (WGS) entry which is preliminary data.</text>
</comment>
<dbReference type="Proteomes" id="UP000265520">
    <property type="component" value="Unassembled WGS sequence"/>
</dbReference>
<reference evidence="2 3" key="1">
    <citation type="journal article" date="2018" name="Front. Plant Sci.">
        <title>Red Clover (Trifolium pratense) and Zigzag Clover (T. medium) - A Picture of Genomic Similarities and Differences.</title>
        <authorList>
            <person name="Dluhosova J."/>
            <person name="Istvanek J."/>
            <person name="Nedelnik J."/>
            <person name="Repkova J."/>
        </authorList>
    </citation>
    <scope>NUCLEOTIDE SEQUENCE [LARGE SCALE GENOMIC DNA]</scope>
    <source>
        <strain evidence="3">cv. 10/8</strain>
        <tissue evidence="2">Leaf</tissue>
    </source>
</reference>
<dbReference type="InterPro" id="IPR041569">
    <property type="entry name" value="AAA_lid_3"/>
</dbReference>
<feature type="non-terminal residue" evidence="2">
    <location>
        <position position="95"/>
    </location>
</feature>
<organism evidence="2 3">
    <name type="scientific">Trifolium medium</name>
    <dbReference type="NCBI Taxonomy" id="97028"/>
    <lineage>
        <taxon>Eukaryota</taxon>
        <taxon>Viridiplantae</taxon>
        <taxon>Streptophyta</taxon>
        <taxon>Embryophyta</taxon>
        <taxon>Tracheophyta</taxon>
        <taxon>Spermatophyta</taxon>
        <taxon>Magnoliopsida</taxon>
        <taxon>eudicotyledons</taxon>
        <taxon>Gunneridae</taxon>
        <taxon>Pentapetalae</taxon>
        <taxon>rosids</taxon>
        <taxon>fabids</taxon>
        <taxon>Fabales</taxon>
        <taxon>Fabaceae</taxon>
        <taxon>Papilionoideae</taxon>
        <taxon>50 kb inversion clade</taxon>
        <taxon>NPAAA clade</taxon>
        <taxon>Hologalegina</taxon>
        <taxon>IRL clade</taxon>
        <taxon>Trifolieae</taxon>
        <taxon>Trifolium</taxon>
    </lineage>
</organism>
<feature type="domain" description="AAA ATPase AAA+ lid" evidence="1">
    <location>
        <begin position="6"/>
        <end position="46"/>
    </location>
</feature>
<dbReference type="AlphaFoldDB" id="A0A392QY11"/>
<dbReference type="GO" id="GO:0016558">
    <property type="term" value="P:protein import into peroxisome matrix"/>
    <property type="evidence" value="ECO:0007669"/>
    <property type="project" value="TreeGrafter"/>
</dbReference>
<dbReference type="PANTHER" id="PTHR23077">
    <property type="entry name" value="AAA-FAMILY ATPASE"/>
    <property type="match status" value="1"/>
</dbReference>
<evidence type="ECO:0000313" key="3">
    <source>
        <dbReference type="Proteomes" id="UP000265520"/>
    </source>
</evidence>
<name>A0A392QY11_9FABA</name>
<dbReference type="GO" id="GO:0005778">
    <property type="term" value="C:peroxisomal membrane"/>
    <property type="evidence" value="ECO:0007669"/>
    <property type="project" value="TreeGrafter"/>
</dbReference>
<evidence type="ECO:0000259" key="1">
    <source>
        <dbReference type="Pfam" id="PF17862"/>
    </source>
</evidence>
<dbReference type="EMBL" id="LXQA010167804">
    <property type="protein sequence ID" value="MCI28762.1"/>
    <property type="molecule type" value="Genomic_DNA"/>
</dbReference>
<dbReference type="GO" id="GO:0005829">
    <property type="term" value="C:cytosol"/>
    <property type="evidence" value="ECO:0007669"/>
    <property type="project" value="TreeGrafter"/>
</dbReference>
<dbReference type="PANTHER" id="PTHR23077:SF12">
    <property type="entry name" value="PEROXISOMAL ATPASE PEX1"/>
    <property type="match status" value="1"/>
</dbReference>
<protein>
    <submittedName>
        <fullName evidence="2">Peroxisome biogenesis protein 1-like</fullName>
    </submittedName>
</protein>
<dbReference type="GO" id="GO:0016887">
    <property type="term" value="F:ATP hydrolysis activity"/>
    <property type="evidence" value="ECO:0007669"/>
    <property type="project" value="TreeGrafter"/>
</dbReference>
<keyword evidence="3" id="KW-1185">Reference proteome</keyword>
<proteinExistence type="predicted"/>
<dbReference type="Pfam" id="PF17862">
    <property type="entry name" value="AAA_lid_3"/>
    <property type="match status" value="1"/>
</dbReference>
<dbReference type="InterPro" id="IPR050168">
    <property type="entry name" value="AAA_ATPase_domain"/>
</dbReference>
<feature type="non-terminal residue" evidence="2">
    <location>
        <position position="1"/>
    </location>
</feature>
<sequence>LPMANDIDLAAIANMTEGFSGADLQALLSDAQLAAVHDILDNINTSGSEKTPVITDALLKLTASKTRPSVSEEEKRRLYSIYHQFLDSKRSVAAQ</sequence>
<accession>A0A392QY11</accession>
<evidence type="ECO:0000313" key="2">
    <source>
        <dbReference type="EMBL" id="MCI28762.1"/>
    </source>
</evidence>
<dbReference type="Gene3D" id="1.10.8.60">
    <property type="match status" value="1"/>
</dbReference>